<dbReference type="EMBL" id="CM000760">
    <property type="protein sequence ID" value="OQU91263.1"/>
    <property type="molecule type" value="Genomic_DNA"/>
</dbReference>
<dbReference type="InterPro" id="IPR036910">
    <property type="entry name" value="HMG_box_dom_sf"/>
</dbReference>
<dbReference type="InterPro" id="IPR006780">
    <property type="entry name" value="YABBY"/>
</dbReference>
<evidence type="ECO:0000313" key="8">
    <source>
        <dbReference type="EMBL" id="OQU91263.1"/>
    </source>
</evidence>
<dbReference type="GO" id="GO:0003002">
    <property type="term" value="P:regionalization"/>
    <property type="evidence" value="ECO:0007669"/>
    <property type="project" value="UniProtKB-ARBA"/>
</dbReference>
<dbReference type="GO" id="GO:0005634">
    <property type="term" value="C:nucleus"/>
    <property type="evidence" value="ECO:0000318"/>
    <property type="project" value="GO_Central"/>
</dbReference>
<gene>
    <name evidence="8" type="ORF">SORBI_3001G152901</name>
</gene>
<evidence type="ECO:0000256" key="1">
    <source>
        <dbReference type="ARBA" id="ARBA00004123"/>
    </source>
</evidence>
<reference evidence="8 9" key="1">
    <citation type="journal article" date="2009" name="Nature">
        <title>The Sorghum bicolor genome and the diversification of grasses.</title>
        <authorList>
            <person name="Paterson A.H."/>
            <person name="Bowers J.E."/>
            <person name="Bruggmann R."/>
            <person name="Dubchak I."/>
            <person name="Grimwood J."/>
            <person name="Gundlach H."/>
            <person name="Haberer G."/>
            <person name="Hellsten U."/>
            <person name="Mitros T."/>
            <person name="Poliakov A."/>
            <person name="Schmutz J."/>
            <person name="Spannagl M."/>
            <person name="Tang H."/>
            <person name="Wang X."/>
            <person name="Wicker T."/>
            <person name="Bharti A.K."/>
            <person name="Chapman J."/>
            <person name="Feltus F.A."/>
            <person name="Gowik U."/>
            <person name="Grigoriev I.V."/>
            <person name="Lyons E."/>
            <person name="Maher C.A."/>
            <person name="Martis M."/>
            <person name="Narechania A."/>
            <person name="Otillar R.P."/>
            <person name="Penning B.W."/>
            <person name="Salamov A.A."/>
            <person name="Wang Y."/>
            <person name="Zhang L."/>
            <person name="Carpita N.C."/>
            <person name="Freeling M."/>
            <person name="Gingle A.R."/>
            <person name="Hash C.T."/>
            <person name="Keller B."/>
            <person name="Klein P."/>
            <person name="Kresovich S."/>
            <person name="McCann M.C."/>
            <person name="Ming R."/>
            <person name="Peterson D.G."/>
            <person name="Mehboob-ur-Rahman"/>
            <person name="Ware D."/>
            <person name="Westhoff P."/>
            <person name="Mayer K.F."/>
            <person name="Messing J."/>
            <person name="Rokhsar D.S."/>
        </authorList>
    </citation>
    <scope>NUCLEOTIDE SEQUENCE [LARGE SCALE GENOMIC DNA]</scope>
    <source>
        <strain evidence="9">cv. BTx623</strain>
    </source>
</reference>
<feature type="domain" description="YABBY protein C-terminal" evidence="7">
    <location>
        <begin position="99"/>
        <end position="155"/>
    </location>
</feature>
<evidence type="ECO:0000256" key="5">
    <source>
        <dbReference type="ARBA" id="ARBA00022833"/>
    </source>
</evidence>
<dbReference type="PANTHER" id="PTHR31675:SF38">
    <property type="entry name" value="PROTEIN YABBY 2"/>
    <property type="match status" value="1"/>
</dbReference>
<comment type="subcellular location">
    <subcellularLocation>
        <location evidence="1">Nucleus</location>
    </subcellularLocation>
</comment>
<keyword evidence="4" id="KW-0863">Zinc-finger</keyword>
<dbReference type="CDD" id="cd00084">
    <property type="entry name" value="HMG-box_SF"/>
    <property type="match status" value="1"/>
</dbReference>
<feature type="non-terminal residue" evidence="8">
    <location>
        <position position="182"/>
    </location>
</feature>
<keyword evidence="6" id="KW-0539">Nucleus</keyword>
<dbReference type="eggNOG" id="ENOG502R9GD">
    <property type="taxonomic scope" value="Eukaryota"/>
</dbReference>
<evidence type="ECO:0000259" key="7">
    <source>
        <dbReference type="Pfam" id="PF04690"/>
    </source>
</evidence>
<dbReference type="Gramene" id="OQU91263">
    <property type="protein sequence ID" value="OQU91263"/>
    <property type="gene ID" value="SORBI_3001G152901"/>
</dbReference>
<dbReference type="PANTHER" id="PTHR31675">
    <property type="entry name" value="PROTEIN YABBY 6-RELATED"/>
    <property type="match status" value="1"/>
</dbReference>
<dbReference type="Gene3D" id="1.10.30.10">
    <property type="entry name" value="High mobility group box domain"/>
    <property type="match status" value="1"/>
</dbReference>
<comment type="similarity">
    <text evidence="2">Belongs to the YABBY family.</text>
</comment>
<keyword evidence="5" id="KW-0862">Zinc</keyword>
<protein>
    <recommendedName>
        <fullName evidence="7">YABBY protein C-terminal domain-containing protein</fullName>
    </recommendedName>
</protein>
<dbReference type="GO" id="GO:0050793">
    <property type="term" value="P:regulation of developmental process"/>
    <property type="evidence" value="ECO:0007669"/>
    <property type="project" value="UniProtKB-ARBA"/>
</dbReference>
<dbReference type="GO" id="GO:0008270">
    <property type="term" value="F:zinc ion binding"/>
    <property type="evidence" value="ECO:0007669"/>
    <property type="project" value="UniProtKB-KW"/>
</dbReference>
<keyword evidence="3" id="KW-0479">Metal-binding</keyword>
<dbReference type="Proteomes" id="UP000000768">
    <property type="component" value="Chromosome 1"/>
</dbReference>
<evidence type="ECO:0000256" key="4">
    <source>
        <dbReference type="ARBA" id="ARBA00022771"/>
    </source>
</evidence>
<evidence type="ECO:0000256" key="3">
    <source>
        <dbReference type="ARBA" id="ARBA00022723"/>
    </source>
</evidence>
<dbReference type="SUPFAM" id="SSF47095">
    <property type="entry name" value="HMG-box"/>
    <property type="match status" value="1"/>
</dbReference>
<dbReference type="InterPro" id="IPR056775">
    <property type="entry name" value="YABBY_C"/>
</dbReference>
<dbReference type="InParanoid" id="A0A1Z5S5P8"/>
<dbReference type="AlphaFoldDB" id="A0A1Z5S5P8"/>
<accession>A0A1Z5S5P8</accession>
<reference evidence="9" key="2">
    <citation type="journal article" date="2018" name="Plant J.">
        <title>The Sorghum bicolor reference genome: improved assembly, gene annotations, a transcriptome atlas, and signatures of genome organization.</title>
        <authorList>
            <person name="McCormick R.F."/>
            <person name="Truong S.K."/>
            <person name="Sreedasyam A."/>
            <person name="Jenkins J."/>
            <person name="Shu S."/>
            <person name="Sims D."/>
            <person name="Kennedy M."/>
            <person name="Amirebrahimi M."/>
            <person name="Weers B.D."/>
            <person name="McKinley B."/>
            <person name="Mattison A."/>
            <person name="Morishige D.T."/>
            <person name="Grimwood J."/>
            <person name="Schmutz J."/>
            <person name="Mullet J.E."/>
        </authorList>
    </citation>
    <scope>NUCLEOTIDE SEQUENCE [LARGE SCALE GENOMIC DNA]</scope>
    <source>
        <strain evidence="9">cv. BTx623</strain>
    </source>
</reference>
<dbReference type="Pfam" id="PF04690">
    <property type="entry name" value="YABBY"/>
    <property type="match status" value="1"/>
</dbReference>
<evidence type="ECO:0000256" key="2">
    <source>
        <dbReference type="ARBA" id="ARBA00010325"/>
    </source>
</evidence>
<dbReference type="FunFam" id="1.10.30.10:FF:000012">
    <property type="entry name" value="axial regulator YABBY 5-like"/>
    <property type="match status" value="1"/>
</dbReference>
<keyword evidence="9" id="KW-1185">Reference proteome</keyword>
<organism evidence="8 9">
    <name type="scientific">Sorghum bicolor</name>
    <name type="common">Sorghum</name>
    <name type="synonym">Sorghum vulgare</name>
    <dbReference type="NCBI Taxonomy" id="4558"/>
    <lineage>
        <taxon>Eukaryota</taxon>
        <taxon>Viridiplantae</taxon>
        <taxon>Streptophyta</taxon>
        <taxon>Embryophyta</taxon>
        <taxon>Tracheophyta</taxon>
        <taxon>Spermatophyta</taxon>
        <taxon>Magnoliopsida</taxon>
        <taxon>Liliopsida</taxon>
        <taxon>Poales</taxon>
        <taxon>Poaceae</taxon>
        <taxon>PACMAD clade</taxon>
        <taxon>Panicoideae</taxon>
        <taxon>Andropogonodae</taxon>
        <taxon>Andropogoneae</taxon>
        <taxon>Sorghinae</taxon>
        <taxon>Sorghum</taxon>
    </lineage>
</organism>
<dbReference type="GO" id="GO:0010158">
    <property type="term" value="P:abaxial cell fate specification"/>
    <property type="evidence" value="ECO:0000318"/>
    <property type="project" value="GO_Central"/>
</dbReference>
<name>A0A1Z5S5P8_SORBI</name>
<sequence length="182" mass="20450">NPFRHVQRGPNNSLWHFAPSTQAHKELKNREKPLRSLSLSLSLTHKHTQISSSISPLSFTSLYLQAVCTTQGEKSRRNVGPADRAGAGACVLRALQLLQYNSRAPEKRQRVPSAYNRFIKEEIRRIKASNPDISHREAFSTAAKNWAHFPNIHFGLGPYESSNKLDEAIGATGHPQKVQDLY</sequence>
<evidence type="ECO:0000313" key="9">
    <source>
        <dbReference type="Proteomes" id="UP000000768"/>
    </source>
</evidence>
<dbReference type="GO" id="GO:0045165">
    <property type="term" value="P:cell fate commitment"/>
    <property type="evidence" value="ECO:0000318"/>
    <property type="project" value="GO_Central"/>
</dbReference>
<evidence type="ECO:0000256" key="6">
    <source>
        <dbReference type="ARBA" id="ARBA00023242"/>
    </source>
</evidence>
<proteinExistence type="inferred from homology"/>